<reference evidence="1 2" key="1">
    <citation type="journal article" date="2016" name="Mol. Biol. Evol.">
        <title>Comparative Genomics of Early-Diverging Mushroom-Forming Fungi Provides Insights into the Origins of Lignocellulose Decay Capabilities.</title>
        <authorList>
            <person name="Nagy L.G."/>
            <person name="Riley R."/>
            <person name="Tritt A."/>
            <person name="Adam C."/>
            <person name="Daum C."/>
            <person name="Floudas D."/>
            <person name="Sun H."/>
            <person name="Yadav J.S."/>
            <person name="Pangilinan J."/>
            <person name="Larsson K.H."/>
            <person name="Matsuura K."/>
            <person name="Barry K."/>
            <person name="Labutti K."/>
            <person name="Kuo R."/>
            <person name="Ohm R.A."/>
            <person name="Bhattacharya S.S."/>
            <person name="Shirouzu T."/>
            <person name="Yoshinaga Y."/>
            <person name="Martin F.M."/>
            <person name="Grigoriev I.V."/>
            <person name="Hibbett D.S."/>
        </authorList>
    </citation>
    <scope>NUCLEOTIDE SEQUENCE [LARGE SCALE GENOMIC DNA]</scope>
    <source>
        <strain evidence="1 2">HHB12029</strain>
    </source>
</reference>
<dbReference type="AlphaFoldDB" id="A0A165PV10"/>
<name>A0A165PV10_EXIGL</name>
<gene>
    <name evidence="1" type="ORF">EXIGLDRAFT_419424</name>
</gene>
<accession>A0A165PV10</accession>
<dbReference type="Proteomes" id="UP000077266">
    <property type="component" value="Unassembled WGS sequence"/>
</dbReference>
<dbReference type="EMBL" id="KV425887">
    <property type="protein sequence ID" value="KZW02706.1"/>
    <property type="molecule type" value="Genomic_DNA"/>
</dbReference>
<protein>
    <submittedName>
        <fullName evidence="1">Uncharacterized protein</fullName>
    </submittedName>
</protein>
<sequence length="137" mass="14617">MPIPAWLQKGDVCGLAVGTRLCSAHVSSQLGPVMCPAPAAAPAMEAPAGYAYLATRTQVQSTDVDSEPRPNLDTPRCESCSNRLVISKSSVRAILAQRCRAAVGPLPACAVRRRLLAVTRLFSRPRETCRQCSVTPN</sequence>
<keyword evidence="2" id="KW-1185">Reference proteome</keyword>
<dbReference type="InParanoid" id="A0A165PV10"/>
<evidence type="ECO:0000313" key="2">
    <source>
        <dbReference type="Proteomes" id="UP000077266"/>
    </source>
</evidence>
<proteinExistence type="predicted"/>
<organism evidence="1 2">
    <name type="scientific">Exidia glandulosa HHB12029</name>
    <dbReference type="NCBI Taxonomy" id="1314781"/>
    <lineage>
        <taxon>Eukaryota</taxon>
        <taxon>Fungi</taxon>
        <taxon>Dikarya</taxon>
        <taxon>Basidiomycota</taxon>
        <taxon>Agaricomycotina</taxon>
        <taxon>Agaricomycetes</taxon>
        <taxon>Auriculariales</taxon>
        <taxon>Exidiaceae</taxon>
        <taxon>Exidia</taxon>
    </lineage>
</organism>
<evidence type="ECO:0000313" key="1">
    <source>
        <dbReference type="EMBL" id="KZW02706.1"/>
    </source>
</evidence>